<gene>
    <name evidence="2" type="ORF">SAMN05216417_10633</name>
</gene>
<evidence type="ECO:0000313" key="3">
    <source>
        <dbReference type="Proteomes" id="UP000182649"/>
    </source>
</evidence>
<dbReference type="GO" id="GO:0003677">
    <property type="term" value="F:DNA binding"/>
    <property type="evidence" value="ECO:0007669"/>
    <property type="project" value="InterPro"/>
</dbReference>
<sequence>MHSMDPLARNLEDMLRLVRELNGKGVAVRFVKESLASAPDRRDLRSDLMFAILATFFQFERDLIRERQKEGIALAKKRGVYKGRKPILSKQQTEQLRVEVAKVGSNKAQIIARDFGIKRETLYHYIRN</sequence>
<dbReference type="Proteomes" id="UP000182649">
    <property type="component" value="Unassembled WGS sequence"/>
</dbReference>
<protein>
    <submittedName>
        <fullName evidence="2">Resolvase, N terminal domain</fullName>
    </submittedName>
</protein>
<dbReference type="Gene3D" id="1.10.10.60">
    <property type="entry name" value="Homeodomain-like"/>
    <property type="match status" value="1"/>
</dbReference>
<dbReference type="InterPro" id="IPR006119">
    <property type="entry name" value="Resolv_N"/>
</dbReference>
<proteinExistence type="predicted"/>
<dbReference type="InterPro" id="IPR036162">
    <property type="entry name" value="Resolvase-like_N_sf"/>
</dbReference>
<dbReference type="EMBL" id="FPBZ01000006">
    <property type="protein sequence ID" value="SFU52744.1"/>
    <property type="molecule type" value="Genomic_DNA"/>
</dbReference>
<evidence type="ECO:0000313" key="2">
    <source>
        <dbReference type="EMBL" id="SFU52744.1"/>
    </source>
</evidence>
<dbReference type="GO" id="GO:0000150">
    <property type="term" value="F:DNA strand exchange activity"/>
    <property type="evidence" value="ECO:0007669"/>
    <property type="project" value="InterPro"/>
</dbReference>
<name>A0A1I7GWB4_9PROT</name>
<feature type="domain" description="Resolvase/invertase-type recombinase catalytic" evidence="1">
    <location>
        <begin position="1"/>
        <end position="79"/>
    </location>
</feature>
<accession>A0A1I7GWB4</accession>
<dbReference type="Pfam" id="PF00239">
    <property type="entry name" value="Resolvase"/>
    <property type="match status" value="1"/>
</dbReference>
<dbReference type="AlphaFoldDB" id="A0A1I7GWB4"/>
<reference evidence="2 3" key="1">
    <citation type="submission" date="2016-10" db="EMBL/GenBank/DDBJ databases">
        <authorList>
            <person name="de Groot N.N."/>
        </authorList>
    </citation>
    <scope>NUCLEOTIDE SEQUENCE [LARGE SCALE GENOMIC DNA]</scope>
    <source>
        <strain evidence="2 3">Nl14</strain>
    </source>
</reference>
<evidence type="ECO:0000259" key="1">
    <source>
        <dbReference type="PROSITE" id="PS51736"/>
    </source>
</evidence>
<organism evidence="2 3">
    <name type="scientific">Nitrosospira multiformis</name>
    <dbReference type="NCBI Taxonomy" id="1231"/>
    <lineage>
        <taxon>Bacteria</taxon>
        <taxon>Pseudomonadati</taxon>
        <taxon>Pseudomonadota</taxon>
        <taxon>Betaproteobacteria</taxon>
        <taxon>Nitrosomonadales</taxon>
        <taxon>Nitrosomonadaceae</taxon>
        <taxon>Nitrosospira</taxon>
    </lineage>
</organism>
<dbReference type="PROSITE" id="PS51736">
    <property type="entry name" value="RECOMBINASES_3"/>
    <property type="match status" value="1"/>
</dbReference>
<dbReference type="Gene3D" id="3.40.50.1390">
    <property type="entry name" value="Resolvase, N-terminal catalytic domain"/>
    <property type="match status" value="1"/>
</dbReference>
<dbReference type="SUPFAM" id="SSF53041">
    <property type="entry name" value="Resolvase-like"/>
    <property type="match status" value="1"/>
</dbReference>